<feature type="transmembrane region" description="Helical" evidence="2">
    <location>
        <begin position="609"/>
        <end position="634"/>
    </location>
</feature>
<dbReference type="Proteomes" id="UP000635477">
    <property type="component" value="Unassembled WGS sequence"/>
</dbReference>
<reference evidence="3" key="2">
    <citation type="submission" date="2020-05" db="EMBL/GenBank/DDBJ databases">
        <authorList>
            <person name="Kim H.-S."/>
            <person name="Proctor R.H."/>
            <person name="Brown D.W."/>
        </authorList>
    </citation>
    <scope>NUCLEOTIDE SEQUENCE</scope>
    <source>
        <strain evidence="3">NRRL 22465</strain>
    </source>
</reference>
<feature type="transmembrane region" description="Helical" evidence="2">
    <location>
        <begin position="94"/>
        <end position="118"/>
    </location>
</feature>
<organism evidence="3 4">
    <name type="scientific">Fusarium zealandicum</name>
    <dbReference type="NCBI Taxonomy" id="1053134"/>
    <lineage>
        <taxon>Eukaryota</taxon>
        <taxon>Fungi</taxon>
        <taxon>Dikarya</taxon>
        <taxon>Ascomycota</taxon>
        <taxon>Pezizomycotina</taxon>
        <taxon>Sordariomycetes</taxon>
        <taxon>Hypocreomycetidae</taxon>
        <taxon>Hypocreales</taxon>
        <taxon>Nectriaceae</taxon>
        <taxon>Fusarium</taxon>
        <taxon>Fusarium staphyleae species complex</taxon>
    </lineage>
</organism>
<name>A0A8H4UGY1_9HYPO</name>
<evidence type="ECO:0000256" key="2">
    <source>
        <dbReference type="SAM" id="Phobius"/>
    </source>
</evidence>
<feature type="transmembrane region" description="Helical" evidence="2">
    <location>
        <begin position="40"/>
        <end position="62"/>
    </location>
</feature>
<dbReference type="AlphaFoldDB" id="A0A8H4UGY1"/>
<evidence type="ECO:0000256" key="1">
    <source>
        <dbReference type="SAM" id="MobiDB-lite"/>
    </source>
</evidence>
<reference evidence="3" key="1">
    <citation type="journal article" date="2020" name="BMC Genomics">
        <title>Correction to: Identification and distribution of gene clusters required for synthesis of sphingolipid metabolism inhibitors in diverse species of the filamentous fungus Fusarium.</title>
        <authorList>
            <person name="Kim H.S."/>
            <person name="Lohmar J.M."/>
            <person name="Busman M."/>
            <person name="Brown D.W."/>
            <person name="Naumann T.A."/>
            <person name="Divon H.H."/>
            <person name="Lysoe E."/>
            <person name="Uhlig S."/>
            <person name="Proctor R.H."/>
        </authorList>
    </citation>
    <scope>NUCLEOTIDE SEQUENCE</scope>
    <source>
        <strain evidence="3">NRRL 22465</strain>
    </source>
</reference>
<proteinExistence type="predicted"/>
<dbReference type="EMBL" id="JABEYC010000534">
    <property type="protein sequence ID" value="KAF4976454.1"/>
    <property type="molecule type" value="Genomic_DNA"/>
</dbReference>
<protein>
    <submittedName>
        <fullName evidence="3">Uncharacterized protein</fullName>
    </submittedName>
</protein>
<evidence type="ECO:0000313" key="4">
    <source>
        <dbReference type="Proteomes" id="UP000635477"/>
    </source>
</evidence>
<feature type="compositionally biased region" description="Basic and acidic residues" evidence="1">
    <location>
        <begin position="439"/>
        <end position="448"/>
    </location>
</feature>
<accession>A0A8H4UGY1</accession>
<comment type="caution">
    <text evidence="3">The sequence shown here is derived from an EMBL/GenBank/DDBJ whole genome shotgun (WGS) entry which is preliminary data.</text>
</comment>
<keyword evidence="2" id="KW-0472">Membrane</keyword>
<feature type="transmembrane region" description="Helical" evidence="2">
    <location>
        <begin position="155"/>
        <end position="175"/>
    </location>
</feature>
<keyword evidence="4" id="KW-1185">Reference proteome</keyword>
<keyword evidence="2" id="KW-1133">Transmembrane helix</keyword>
<keyword evidence="2" id="KW-0812">Transmembrane</keyword>
<gene>
    <name evidence="3" type="ORF">FZEAL_6892</name>
</gene>
<sequence>MRSDSELRSIRTFVDGVTGENTHRGLAKDEQILRYRKRSIWILAFYLPLLVLPWGLTCILMYRPIHLHAYIDQSGSYTPRDIANLENFQTAVDVLTRIGAIVGIPIVSALLAHGAVVYTQRSRPGQKLSVLQMFTLADRQWLDVSFLWRVVFKSALPASSTYFCLAVGLVIITAIQPPLQSLLVPGESMVILTCKGHPWQRRKYDVPEACRVADGNTRVVAFDAEPTALASVSQDLVIRKATEKMMTVGRKDMPAYLWPSGLFNTSIDLPYDQQRFEWYLDNEAERHFFVSSVPAGTSTGVYRQHAVRMDSEITCEEAEDFPETCEGDHPFETSFSDSLLKIDICVKGSSTKTPWTTSRDKQEHSETLWLKMDSWVESYYYSSYSNFSLRCESTSRRGWFELPNHKNNSATGQMLDKWPSKEELANSFNDYVGEYSFKHADSEPKSDDTTDDSGVEPWKDGIIPTPGPLTTAAMAMFGNESFFDVAKAADNESSYQTAYQICQQHRLPFLNFFNARGDYTRKFWSFCNRPDLVGNEMPETLDLLRAYFEILSDASTTRDILQVGTYIANEALLTTAADRSDPIWRGGKGDARLIWSSPGHTIVKPKQNMAGMILISVLIGLQALTLCLLVAYIYSVPTWTSDLDADALAQIGAELRDWGQPRPELKHISGLVGVVETRGHETASVRALSMQDGEQPAASTAVRLGLGGEGVISSSKKMKHRESAVTQTTTNA</sequence>
<dbReference type="OrthoDB" id="5381672at2759"/>
<evidence type="ECO:0000313" key="3">
    <source>
        <dbReference type="EMBL" id="KAF4976454.1"/>
    </source>
</evidence>
<feature type="region of interest" description="Disordered" evidence="1">
    <location>
        <begin position="439"/>
        <end position="462"/>
    </location>
</feature>